<dbReference type="AlphaFoldDB" id="A0AAD9TZC0"/>
<keyword evidence="1" id="KW-0812">Transmembrane</keyword>
<organism evidence="3 4">
    <name type="scientific">Dipteronia dyeriana</name>
    <dbReference type="NCBI Taxonomy" id="168575"/>
    <lineage>
        <taxon>Eukaryota</taxon>
        <taxon>Viridiplantae</taxon>
        <taxon>Streptophyta</taxon>
        <taxon>Embryophyta</taxon>
        <taxon>Tracheophyta</taxon>
        <taxon>Spermatophyta</taxon>
        <taxon>Magnoliopsida</taxon>
        <taxon>eudicotyledons</taxon>
        <taxon>Gunneridae</taxon>
        <taxon>Pentapetalae</taxon>
        <taxon>rosids</taxon>
        <taxon>malvids</taxon>
        <taxon>Sapindales</taxon>
        <taxon>Sapindaceae</taxon>
        <taxon>Hippocastanoideae</taxon>
        <taxon>Acereae</taxon>
        <taxon>Dipteronia</taxon>
    </lineage>
</organism>
<keyword evidence="4" id="KW-1185">Reference proteome</keyword>
<dbReference type="Pfam" id="PF13906">
    <property type="entry name" value="AA_permease_C"/>
    <property type="match status" value="1"/>
</dbReference>
<gene>
    <name evidence="3" type="ORF">Ddye_019968</name>
</gene>
<dbReference type="InterPro" id="IPR029485">
    <property type="entry name" value="CAT_C"/>
</dbReference>
<evidence type="ECO:0000256" key="1">
    <source>
        <dbReference type="SAM" id="Phobius"/>
    </source>
</evidence>
<keyword evidence="1" id="KW-1133">Transmembrane helix</keyword>
<feature type="transmembrane region" description="Helical" evidence="1">
    <location>
        <begin position="31"/>
        <end position="52"/>
    </location>
</feature>
<evidence type="ECO:0000259" key="2">
    <source>
        <dbReference type="Pfam" id="PF13906"/>
    </source>
</evidence>
<evidence type="ECO:0000313" key="3">
    <source>
        <dbReference type="EMBL" id="KAK2644773.1"/>
    </source>
</evidence>
<evidence type="ECO:0000313" key="4">
    <source>
        <dbReference type="Proteomes" id="UP001280121"/>
    </source>
</evidence>
<name>A0AAD9TZC0_9ROSI</name>
<feature type="domain" description="Cationic amino acid transporter C-terminal" evidence="2">
    <location>
        <begin position="61"/>
        <end position="85"/>
    </location>
</feature>
<dbReference type="EMBL" id="JANJYI010000006">
    <property type="protein sequence ID" value="KAK2644773.1"/>
    <property type="molecule type" value="Genomic_DNA"/>
</dbReference>
<keyword evidence="1" id="KW-0472">Membrane</keyword>
<feature type="transmembrane region" description="Helical" evidence="1">
    <location>
        <begin position="7"/>
        <end position="25"/>
    </location>
</feature>
<reference evidence="3" key="1">
    <citation type="journal article" date="2023" name="Plant J.">
        <title>Genome sequences and population genomics provide insights into the demographic history, inbreeding, and mutation load of two 'living fossil' tree species of Dipteronia.</title>
        <authorList>
            <person name="Feng Y."/>
            <person name="Comes H.P."/>
            <person name="Chen J."/>
            <person name="Zhu S."/>
            <person name="Lu R."/>
            <person name="Zhang X."/>
            <person name="Li P."/>
            <person name="Qiu J."/>
            <person name="Olsen K.M."/>
            <person name="Qiu Y."/>
        </authorList>
    </citation>
    <scope>NUCLEOTIDE SEQUENCE</scope>
    <source>
        <strain evidence="3">KIB01</strain>
    </source>
</reference>
<accession>A0AAD9TZC0</accession>
<comment type="caution">
    <text evidence="3">The sequence shown here is derived from an EMBL/GenBank/DDBJ whole genome shotgun (WGS) entry which is preliminary data.</text>
</comment>
<protein>
    <recommendedName>
        <fullName evidence="2">Cationic amino acid transporter C-terminal domain-containing protein</fullName>
    </recommendedName>
</protein>
<proteinExistence type="predicted"/>
<dbReference type="Proteomes" id="UP001280121">
    <property type="component" value="Unassembled WGS sequence"/>
</dbReference>
<sequence length="133" mass="14778">MSPARLGFLAVIIGSSIATAVYWAVGGGNGWVGYAVTVSIWFLATLGLQLSVKQARKPKMWGVPLLPWLPSSCIAANVFIMGSIDNPHLSDLFCGHLYCSYTTCLSRFMLRMMQLERPRDQQMHLMLQTLRQA</sequence>